<reference evidence="2 3" key="1">
    <citation type="submission" date="2020-12" db="EMBL/GenBank/DDBJ databases">
        <title>De novo assembly of Tibetan sheep genome.</title>
        <authorList>
            <person name="Li X."/>
        </authorList>
    </citation>
    <scope>NUCLEOTIDE SEQUENCE [LARGE SCALE GENOMIC DNA]</scope>
    <source>
        <tissue evidence="2">Heart</tissue>
    </source>
</reference>
<dbReference type="Proteomes" id="UP000664991">
    <property type="component" value="Unassembled WGS sequence"/>
</dbReference>
<protein>
    <submittedName>
        <fullName evidence="2">Uncharacterized protein</fullName>
    </submittedName>
</protein>
<evidence type="ECO:0000313" key="2">
    <source>
        <dbReference type="EMBL" id="KAG5195481.1"/>
    </source>
</evidence>
<gene>
    <name evidence="2" type="ORF">JEQ12_012770</name>
</gene>
<evidence type="ECO:0000313" key="3">
    <source>
        <dbReference type="Proteomes" id="UP000664991"/>
    </source>
</evidence>
<feature type="region of interest" description="Disordered" evidence="1">
    <location>
        <begin position="27"/>
        <end position="57"/>
    </location>
</feature>
<feature type="region of interest" description="Disordered" evidence="1">
    <location>
        <begin position="100"/>
        <end position="168"/>
    </location>
</feature>
<proteinExistence type="predicted"/>
<sequence>MTAAPSSSSVSLSGRIRSATCGQDAVAAAFPGPREELPVLPGHRGPGPAPTPTSASREVAALGTELAVPARWRCSAVRQVVAAAERALVRPLTHWELAFESTSPGSPMKANPSTLAAPQHDRDKYCAGGQEPRAYLGPELHAEDPALPPPHRVGQEMAPQKASPRTPS</sequence>
<name>A0A835ZNC8_SHEEP</name>
<feature type="compositionally biased region" description="Polar residues" evidence="1">
    <location>
        <begin position="100"/>
        <end position="116"/>
    </location>
</feature>
<evidence type="ECO:0000256" key="1">
    <source>
        <dbReference type="SAM" id="MobiDB-lite"/>
    </source>
</evidence>
<dbReference type="EMBL" id="JAEMGP010000024">
    <property type="protein sequence ID" value="KAG5195481.1"/>
    <property type="molecule type" value="Genomic_DNA"/>
</dbReference>
<comment type="caution">
    <text evidence="2">The sequence shown here is derived from an EMBL/GenBank/DDBJ whole genome shotgun (WGS) entry which is preliminary data.</text>
</comment>
<dbReference type="AlphaFoldDB" id="A0A835ZNC8"/>
<accession>A0A835ZNC8</accession>
<organism evidence="2 3">
    <name type="scientific">Ovis aries</name>
    <name type="common">Sheep</name>
    <dbReference type="NCBI Taxonomy" id="9940"/>
    <lineage>
        <taxon>Eukaryota</taxon>
        <taxon>Metazoa</taxon>
        <taxon>Chordata</taxon>
        <taxon>Craniata</taxon>
        <taxon>Vertebrata</taxon>
        <taxon>Euteleostomi</taxon>
        <taxon>Mammalia</taxon>
        <taxon>Eutheria</taxon>
        <taxon>Laurasiatheria</taxon>
        <taxon>Artiodactyla</taxon>
        <taxon>Ruminantia</taxon>
        <taxon>Pecora</taxon>
        <taxon>Bovidae</taxon>
        <taxon>Caprinae</taxon>
        <taxon>Ovis</taxon>
    </lineage>
</organism>